<proteinExistence type="inferred from homology"/>
<evidence type="ECO:0000256" key="2">
    <source>
        <dbReference type="ARBA" id="ARBA00022487"/>
    </source>
</evidence>
<dbReference type="OrthoDB" id="3039123at2759"/>
<reference evidence="9 12" key="2">
    <citation type="submission" date="2019-08" db="EMBL/GenBank/DDBJ databases">
        <title>The genome sequence of a newly discovered highly antifungal drug resistant Aspergillus species, Aspergillus tanneri NIH 1004.</title>
        <authorList>
            <person name="Mounaud S."/>
            <person name="Singh I."/>
            <person name="Joardar V."/>
            <person name="Pakala S."/>
            <person name="Pakala S."/>
            <person name="Venepally P."/>
            <person name="Chung J.K."/>
            <person name="Losada L."/>
            <person name="Nierman W.C."/>
        </authorList>
    </citation>
    <scope>NUCLEOTIDE SEQUENCE [LARGE SCALE GENOMIC DNA]</scope>
    <source>
        <strain evidence="9 12">NIH1004</strain>
    </source>
</reference>
<evidence type="ECO:0000256" key="3">
    <source>
        <dbReference type="ARBA" id="ARBA00022723"/>
    </source>
</evidence>
<keyword evidence="5 8" id="KW-0378">Hydrolase</keyword>
<dbReference type="PANTHER" id="PTHR33938:SF2">
    <property type="entry name" value="CARBOXYLIC ESTER HYDROLASE"/>
    <property type="match status" value="1"/>
</dbReference>
<evidence type="ECO:0000256" key="4">
    <source>
        <dbReference type="ARBA" id="ARBA00022729"/>
    </source>
</evidence>
<evidence type="ECO:0000313" key="9">
    <source>
        <dbReference type="EMBL" id="KAA8650684.1"/>
    </source>
</evidence>
<dbReference type="EC" id="3.1.1.-" evidence="8"/>
<comment type="caution">
    <text evidence="10">The sequence shown here is derived from an EMBL/GenBank/DDBJ whole genome shotgun (WGS) entry which is preliminary data.</text>
</comment>
<organism evidence="10 11">
    <name type="scientific">Aspergillus tanneri</name>
    <dbReference type="NCBI Taxonomy" id="1220188"/>
    <lineage>
        <taxon>Eukaryota</taxon>
        <taxon>Fungi</taxon>
        <taxon>Dikarya</taxon>
        <taxon>Ascomycota</taxon>
        <taxon>Pezizomycotina</taxon>
        <taxon>Eurotiomycetes</taxon>
        <taxon>Eurotiomycetidae</taxon>
        <taxon>Eurotiales</taxon>
        <taxon>Aspergillaceae</taxon>
        <taxon>Aspergillus</taxon>
        <taxon>Aspergillus subgen. Circumdati</taxon>
    </lineage>
</organism>
<name>A0A4S3J1B0_9EURO</name>
<dbReference type="VEuPathDB" id="FungiDB:EYZ11_012249"/>
<feature type="chain" id="PRO_5033895839" description="Carboxylic ester hydrolase" evidence="8">
    <location>
        <begin position="18"/>
        <end position="537"/>
    </location>
</feature>
<dbReference type="InterPro" id="IPR029058">
    <property type="entry name" value="AB_hydrolase_fold"/>
</dbReference>
<dbReference type="Pfam" id="PF07519">
    <property type="entry name" value="Tannase"/>
    <property type="match status" value="2"/>
</dbReference>
<comment type="similarity">
    <text evidence="1 8">Belongs to the tannase family.</text>
</comment>
<keyword evidence="4 8" id="KW-0732">Signal</keyword>
<dbReference type="AlphaFoldDB" id="A0A4S3J1B0"/>
<evidence type="ECO:0000256" key="5">
    <source>
        <dbReference type="ARBA" id="ARBA00022801"/>
    </source>
</evidence>
<dbReference type="RefSeq" id="XP_033430045.1">
    <property type="nucleotide sequence ID" value="XM_033568050.1"/>
</dbReference>
<dbReference type="InterPro" id="IPR011118">
    <property type="entry name" value="Tannase/feruloyl_esterase"/>
</dbReference>
<evidence type="ECO:0000313" key="10">
    <source>
        <dbReference type="EMBL" id="THC88302.1"/>
    </source>
</evidence>
<keyword evidence="7" id="KW-1015">Disulfide bond</keyword>
<gene>
    <name evidence="9" type="ORF">ATNIH1004_003372</name>
    <name evidence="10" type="ORF">EYZ11_012249</name>
</gene>
<keyword evidence="3" id="KW-0479">Metal-binding</keyword>
<dbReference type="GO" id="GO:0046872">
    <property type="term" value="F:metal ion binding"/>
    <property type="evidence" value="ECO:0007669"/>
    <property type="project" value="UniProtKB-KW"/>
</dbReference>
<dbReference type="GO" id="GO:0030600">
    <property type="term" value="F:feruloyl esterase activity"/>
    <property type="evidence" value="ECO:0007669"/>
    <property type="project" value="UniProtKB-ARBA"/>
</dbReference>
<dbReference type="EMBL" id="QUQM01000001">
    <property type="protein sequence ID" value="KAA8650684.1"/>
    <property type="molecule type" value="Genomic_DNA"/>
</dbReference>
<keyword evidence="2" id="KW-0719">Serine esterase</keyword>
<dbReference type="EMBL" id="SOSA01000882">
    <property type="protein sequence ID" value="THC88302.1"/>
    <property type="molecule type" value="Genomic_DNA"/>
</dbReference>
<sequence length="537" mass="58966">MKTTFLTIAALTIGTKAYECRTDVFSGLIPSNATLNYATYIAENGTFGDEWAAGNATYLPEGCAVGFKVPTENSSYFHVALYLPYKWNNRFMTTGNGGYGGFTNWPVIGQLSQYGFATVSTDTGHRSGHDGGRWALNNPEGIINWGWRALHSTVLIAKDIVHQYYNHPISYSYYAACSTGGRQGLKEIQEFPDDFDGALVGAPAWWMNHLSPYNAWLSNNNLPANASYHITAQQIAALAKEAMVQCDPQDGIIDNIILDPKACNFNINALSCSAAGSNASMCFNDDQLKLAKTVVRDWVHNDELIFPAYSLGADLTPILNVADKPTPLGSDWILYFLLNATSYDWSKLNESIVDLSDYIDPGNAQADQYDISAFAQKGGKLIHYHGYADGIIPTEASRVYRDRTSKAMTAAGYNIDDFYRFFYIPGMGHCSGGAYAPWYIGAAYQAKAMKNIPAGVPGYNDRYHDAVLALIAWTENGTPPDYLVGTKFEDDDGSKPVLRQRPICPYPQKATYVSGDVNLASSWTCASTNREAIPPRS</sequence>
<dbReference type="SUPFAM" id="SSF53474">
    <property type="entry name" value="alpha/beta-Hydrolases"/>
    <property type="match status" value="1"/>
</dbReference>
<dbReference type="Proteomes" id="UP000324241">
    <property type="component" value="Unassembled WGS sequence"/>
</dbReference>
<dbReference type="GeneID" id="54326074"/>
<evidence type="ECO:0000256" key="1">
    <source>
        <dbReference type="ARBA" id="ARBA00006249"/>
    </source>
</evidence>
<evidence type="ECO:0000256" key="7">
    <source>
        <dbReference type="ARBA" id="ARBA00023157"/>
    </source>
</evidence>
<dbReference type="Proteomes" id="UP000308092">
    <property type="component" value="Unassembled WGS sequence"/>
</dbReference>
<feature type="signal peptide" evidence="8">
    <location>
        <begin position="1"/>
        <end position="17"/>
    </location>
</feature>
<keyword evidence="11" id="KW-1185">Reference proteome</keyword>
<evidence type="ECO:0000256" key="6">
    <source>
        <dbReference type="ARBA" id="ARBA00022837"/>
    </source>
</evidence>
<dbReference type="PANTHER" id="PTHR33938">
    <property type="entry name" value="FERULOYL ESTERASE B-RELATED"/>
    <property type="match status" value="1"/>
</dbReference>
<reference evidence="10 11" key="1">
    <citation type="submission" date="2019-03" db="EMBL/GenBank/DDBJ databases">
        <title>The genome sequence of a newly discovered highly antifungal drug resistant Aspergillus species, Aspergillus tanneri NIH 1004.</title>
        <authorList>
            <person name="Mounaud S."/>
            <person name="Singh I."/>
            <person name="Joardar V."/>
            <person name="Pakala S."/>
            <person name="Pakala S."/>
            <person name="Venepally P."/>
            <person name="Hoover J."/>
            <person name="Nierman W."/>
            <person name="Chung J."/>
            <person name="Losada L."/>
        </authorList>
    </citation>
    <scope>NUCLEOTIDE SEQUENCE [LARGE SCALE GENOMIC DNA]</scope>
    <source>
        <strain evidence="10 11">NIH1004</strain>
    </source>
</reference>
<evidence type="ECO:0000313" key="11">
    <source>
        <dbReference type="Proteomes" id="UP000308092"/>
    </source>
</evidence>
<keyword evidence="6" id="KW-0106">Calcium</keyword>
<protein>
    <recommendedName>
        <fullName evidence="8">Carboxylic ester hydrolase</fullName>
        <ecNumber evidence="8">3.1.1.-</ecNumber>
    </recommendedName>
</protein>
<evidence type="ECO:0000313" key="12">
    <source>
        <dbReference type="Proteomes" id="UP000324241"/>
    </source>
</evidence>
<evidence type="ECO:0000256" key="8">
    <source>
        <dbReference type="RuleBase" id="RU361238"/>
    </source>
</evidence>
<accession>A0A4S3J1B0</accession>